<protein>
    <recommendedName>
        <fullName evidence="11">CHAT domain-containing protein</fullName>
    </recommendedName>
</protein>
<dbReference type="KEGG" id="nde:NIDE1961"/>
<evidence type="ECO:0000256" key="6">
    <source>
        <dbReference type="ARBA" id="ARBA00022803"/>
    </source>
</evidence>
<dbReference type="PANTHER" id="PTHR45783">
    <property type="entry name" value="KINESIN LIGHT CHAIN"/>
    <property type="match status" value="1"/>
</dbReference>
<dbReference type="AlphaFoldDB" id="D8PEM6"/>
<dbReference type="InterPro" id="IPR011990">
    <property type="entry name" value="TPR-like_helical_dom_sf"/>
</dbReference>
<evidence type="ECO:0000256" key="7">
    <source>
        <dbReference type="ARBA" id="ARBA00023054"/>
    </source>
</evidence>
<evidence type="ECO:0000256" key="1">
    <source>
        <dbReference type="ARBA" id="ARBA00004245"/>
    </source>
</evidence>
<evidence type="ECO:0000256" key="2">
    <source>
        <dbReference type="ARBA" id="ARBA00009622"/>
    </source>
</evidence>
<reference evidence="12 13" key="1">
    <citation type="journal article" date="2010" name="Proc. Natl. Acad. Sci. U.S.A.">
        <title>A Nitrospira metagenome illuminates the physiology and evolution of globally important nitrite-oxidizing bacteria.</title>
        <authorList>
            <person name="Lucker S."/>
            <person name="Wagner M."/>
            <person name="Maixner F."/>
            <person name="Pelletier E."/>
            <person name="Koch H."/>
            <person name="Vacherie B."/>
            <person name="Rattei T."/>
            <person name="Sinninghe Damste J."/>
            <person name="Spieck E."/>
            <person name="Le Paslier D."/>
            <person name="Daims H."/>
        </authorList>
    </citation>
    <scope>NUCLEOTIDE SEQUENCE [LARGE SCALE GENOMIC DNA]</scope>
</reference>
<keyword evidence="4" id="KW-0493">Microtubule</keyword>
<evidence type="ECO:0000259" key="11">
    <source>
        <dbReference type="Pfam" id="PF12770"/>
    </source>
</evidence>
<sequence>MDQTMWFKPQPLHASIVAAILVGSAAFSTYPAWGASQGILVSDSHPVTIEQLAHADELNRDALRLHHAGKFADARPLAKEALTLREAALGPTDPLIAESLNTLGIILQESDYKAARPLLERALKIRQGAFPPVHSAIAESLTNLSRTLYAGGQFAEARPLLEHAVHIRETALSPTAPEVAVSLIHLSIVVSQLGDLQQSRSLMERALSILDPLERDEPLDLAMGLNYYGNILRRQGEFAEARVPLERSLSIRERILGASHPHVARTLSRMGMLEAVTGNYRGALPLFQRALQINEASLGANHAEIAGDLNEIGTMHRALGNMREAQQSFERALHIQKSTVGPQHPFVAVTLNALGQLAAQANKPEEAKSLFEEALAIQEHALGHGHVFSTETLTSLGYLEVQRGDLRKATDHFERATRIREALLGPTHPDVAASLFDLARGLHAQGKIKAAREHYERARHITLMHISANQNLDEATQARVWAQQLKGLYDYELLLATMTNKPSLDTTPPTAIADSFLVAEQARGWMIQAAVARAMARQSIEGDAHQLARQLDNLRRQRQVVWTKLSELYSQSAEQRNENELDSAKQELYTVQAAIESDAKELDRMSPRYAELALPKPATISGTQSLLTGNEALISWLTLPDRVCIWLVRSGQPPLYRESFISRPKLAELVNRVRTSLTPAFTSSPDVAGLPPFAIDAARELYRLLVGPVSSQLQQIEHLILIPDSVLLPLPLAVLIRDQTDRSPEQLADFSRTGGMVSVKDLLRYKDLPWLGSAYTLTVVPSASVLKLLRETSRVRTAHQERFIGFGDPVLQGTGASRGGSIPKHRGVRVARSELELLNRLPGTREELLAVAAAMNVSPHEHVFLSEEATETQVGQLNRSGRLGSAEVLSFATHGLLAGDLQGLTQPALVLTPPSSPTDEDDGLLSLEDILHLNLARTTWVILSACNTAGGEYSGDNLTGLARAFFFAGAKALLVSQWSVDDRATQFLMTETFKYYAGNSSHTPAQALRQGMLAVMAEATSNPEHAYFAHPFAWAAFFLVGEGRQ</sequence>
<dbReference type="HOGENOM" id="CLU_002404_1_0_0"/>
<keyword evidence="13" id="KW-1185">Reference proteome</keyword>
<evidence type="ECO:0000256" key="3">
    <source>
        <dbReference type="ARBA" id="ARBA00022490"/>
    </source>
</evidence>
<keyword evidence="9" id="KW-0206">Cytoskeleton</keyword>
<dbReference type="InterPro" id="IPR002151">
    <property type="entry name" value="Kinesin_light"/>
</dbReference>
<name>D8PEM6_9BACT</name>
<dbReference type="GO" id="GO:0005737">
    <property type="term" value="C:cytoplasm"/>
    <property type="evidence" value="ECO:0007669"/>
    <property type="project" value="TreeGrafter"/>
</dbReference>
<dbReference type="PROSITE" id="PS50005">
    <property type="entry name" value="TPR"/>
    <property type="match status" value="4"/>
</dbReference>
<dbReference type="OrthoDB" id="9797911at2"/>
<dbReference type="Proteomes" id="UP000001660">
    <property type="component" value="Chromosome"/>
</dbReference>
<dbReference type="GO" id="GO:0005874">
    <property type="term" value="C:microtubule"/>
    <property type="evidence" value="ECO:0007669"/>
    <property type="project" value="UniProtKB-KW"/>
</dbReference>
<dbReference type="EMBL" id="FP929003">
    <property type="protein sequence ID" value="CBK41685.1"/>
    <property type="molecule type" value="Genomic_DNA"/>
</dbReference>
<feature type="domain" description="CHAT" evidence="11">
    <location>
        <begin position="697"/>
        <end position="1042"/>
    </location>
</feature>
<organism evidence="12 13">
    <name type="scientific">Nitrospira defluvii</name>
    <dbReference type="NCBI Taxonomy" id="330214"/>
    <lineage>
        <taxon>Bacteria</taxon>
        <taxon>Pseudomonadati</taxon>
        <taxon>Nitrospirota</taxon>
        <taxon>Nitrospiria</taxon>
        <taxon>Nitrospirales</taxon>
        <taxon>Nitrospiraceae</taxon>
        <taxon>Nitrospira</taxon>
    </lineage>
</organism>
<dbReference type="Pfam" id="PF13424">
    <property type="entry name" value="TPR_12"/>
    <property type="match status" value="5"/>
</dbReference>
<dbReference type="eggNOG" id="COG4995">
    <property type="taxonomic scope" value="Bacteria"/>
</dbReference>
<comment type="subcellular location">
    <subcellularLocation>
        <location evidence="1">Cytoplasm</location>
        <location evidence="1">Cytoskeleton</location>
    </subcellularLocation>
</comment>
<evidence type="ECO:0000256" key="5">
    <source>
        <dbReference type="ARBA" id="ARBA00022737"/>
    </source>
</evidence>
<evidence type="ECO:0000313" key="13">
    <source>
        <dbReference type="Proteomes" id="UP000001660"/>
    </source>
</evidence>
<evidence type="ECO:0000256" key="9">
    <source>
        <dbReference type="ARBA" id="ARBA00023212"/>
    </source>
</evidence>
<dbReference type="GO" id="GO:0007018">
    <property type="term" value="P:microtubule-based movement"/>
    <property type="evidence" value="ECO:0007669"/>
    <property type="project" value="TreeGrafter"/>
</dbReference>
<dbReference type="Pfam" id="PF12770">
    <property type="entry name" value="CHAT"/>
    <property type="match status" value="1"/>
</dbReference>
<keyword evidence="5" id="KW-0677">Repeat</keyword>
<dbReference type="SUPFAM" id="SSF48452">
    <property type="entry name" value="TPR-like"/>
    <property type="match status" value="4"/>
</dbReference>
<accession>D8PEM6</accession>
<keyword evidence="7" id="KW-0175">Coiled coil</keyword>
<evidence type="ECO:0000256" key="4">
    <source>
        <dbReference type="ARBA" id="ARBA00022701"/>
    </source>
</evidence>
<keyword evidence="8" id="KW-0505">Motor protein</keyword>
<dbReference type="SMART" id="SM00028">
    <property type="entry name" value="TPR"/>
    <property type="match status" value="9"/>
</dbReference>
<keyword evidence="6 10" id="KW-0802">TPR repeat</keyword>
<evidence type="ECO:0000256" key="10">
    <source>
        <dbReference type="PROSITE-ProRule" id="PRU00339"/>
    </source>
</evidence>
<evidence type="ECO:0000256" key="8">
    <source>
        <dbReference type="ARBA" id="ARBA00023175"/>
    </source>
</evidence>
<keyword evidence="3" id="KW-0963">Cytoplasm</keyword>
<feature type="repeat" description="TPR" evidence="10">
    <location>
        <begin position="348"/>
        <end position="381"/>
    </location>
</feature>
<comment type="similarity">
    <text evidence="2">Belongs to the kinesin light chain family.</text>
</comment>
<dbReference type="STRING" id="330214.NIDE1961"/>
<gene>
    <name evidence="12" type="ORF">NIDE1961</name>
</gene>
<evidence type="ECO:0000313" key="12">
    <source>
        <dbReference type="EMBL" id="CBK41685.1"/>
    </source>
</evidence>
<feature type="repeat" description="TPR" evidence="10">
    <location>
        <begin position="390"/>
        <end position="423"/>
    </location>
</feature>
<dbReference type="PANTHER" id="PTHR45783:SF3">
    <property type="entry name" value="KINESIN LIGHT CHAIN"/>
    <property type="match status" value="1"/>
</dbReference>
<feature type="repeat" description="TPR" evidence="10">
    <location>
        <begin position="264"/>
        <end position="297"/>
    </location>
</feature>
<proteinExistence type="inferred from homology"/>
<dbReference type="InterPro" id="IPR019734">
    <property type="entry name" value="TPR_rpt"/>
</dbReference>
<dbReference type="GO" id="GO:0019894">
    <property type="term" value="F:kinesin binding"/>
    <property type="evidence" value="ECO:0007669"/>
    <property type="project" value="TreeGrafter"/>
</dbReference>
<dbReference type="eggNOG" id="COG0457">
    <property type="taxonomic scope" value="Bacteria"/>
</dbReference>
<dbReference type="GO" id="GO:0005871">
    <property type="term" value="C:kinesin complex"/>
    <property type="evidence" value="ECO:0007669"/>
    <property type="project" value="InterPro"/>
</dbReference>
<feature type="repeat" description="TPR" evidence="10">
    <location>
        <begin position="306"/>
        <end position="339"/>
    </location>
</feature>
<dbReference type="InterPro" id="IPR024983">
    <property type="entry name" value="CHAT_dom"/>
</dbReference>
<dbReference type="Gene3D" id="1.25.40.10">
    <property type="entry name" value="Tetratricopeptide repeat domain"/>
    <property type="match status" value="3"/>
</dbReference>